<dbReference type="EMBL" id="MHRK01000062">
    <property type="protein sequence ID" value="OHA21965.1"/>
    <property type="molecule type" value="Genomic_DNA"/>
</dbReference>
<evidence type="ECO:0000313" key="2">
    <source>
        <dbReference type="Proteomes" id="UP000177130"/>
    </source>
</evidence>
<gene>
    <name evidence="1" type="ORF">A3C72_01040</name>
</gene>
<evidence type="ECO:0008006" key="3">
    <source>
        <dbReference type="Google" id="ProtNLM"/>
    </source>
</evidence>
<name>A0A1G2MDG9_9BACT</name>
<dbReference type="STRING" id="1802306.A3C72_01040"/>
<comment type="caution">
    <text evidence="1">The sequence shown here is derived from an EMBL/GenBank/DDBJ whole genome shotgun (WGS) entry which is preliminary data.</text>
</comment>
<organism evidence="1 2">
    <name type="scientific">Candidatus Taylorbacteria bacterium RIFCSPHIGHO2_02_FULL_43_32b</name>
    <dbReference type="NCBI Taxonomy" id="1802306"/>
    <lineage>
        <taxon>Bacteria</taxon>
        <taxon>Candidatus Tayloriibacteriota</taxon>
    </lineage>
</organism>
<dbReference type="Proteomes" id="UP000177130">
    <property type="component" value="Unassembled WGS sequence"/>
</dbReference>
<dbReference type="AlphaFoldDB" id="A0A1G2MDG9"/>
<proteinExistence type="predicted"/>
<evidence type="ECO:0000313" key="1">
    <source>
        <dbReference type="EMBL" id="OHA21965.1"/>
    </source>
</evidence>
<protein>
    <recommendedName>
        <fullName evidence="3">Polymerase nucleotidyl transferase domain-containing protein</fullName>
    </recommendedName>
</protein>
<accession>A0A1G2MDG9</accession>
<sequence>MNKNVIKICKSFIKEILEKEDWFRQLVNDKACDLLLLTGTATEQTKDVFSDIDIFLVCKYDAQVKYSLKPVQIYKHKGEVFEISILSTEKLFNDKYHKESIHWWHHTYIIKSYNKEAVKALSRASRLTKKEFLDRLWTNFVYFKINTADIEKQIKRKEPLSVKLLFNENIKLVIDSELVCNGEFPSWKQFGRVLQRIDKNLYGKILEVQNFNDFKELWDNNTQLQSHIIKILKDNGFPIDEINNWENCNLERITFQYR</sequence>
<reference evidence="1 2" key="1">
    <citation type="journal article" date="2016" name="Nat. Commun.">
        <title>Thousands of microbial genomes shed light on interconnected biogeochemical processes in an aquifer system.</title>
        <authorList>
            <person name="Anantharaman K."/>
            <person name="Brown C.T."/>
            <person name="Hug L.A."/>
            <person name="Sharon I."/>
            <person name="Castelle C.J."/>
            <person name="Probst A.J."/>
            <person name="Thomas B.C."/>
            <person name="Singh A."/>
            <person name="Wilkins M.J."/>
            <person name="Karaoz U."/>
            <person name="Brodie E.L."/>
            <person name="Williams K.H."/>
            <person name="Hubbard S.S."/>
            <person name="Banfield J.F."/>
        </authorList>
    </citation>
    <scope>NUCLEOTIDE SEQUENCE [LARGE SCALE GENOMIC DNA]</scope>
</reference>